<feature type="domain" description="DUF4440" evidence="1">
    <location>
        <begin position="5"/>
        <end position="113"/>
    </location>
</feature>
<evidence type="ECO:0000259" key="1">
    <source>
        <dbReference type="Pfam" id="PF14534"/>
    </source>
</evidence>
<dbReference type="EMBL" id="JAJNEC010000004">
    <property type="protein sequence ID" value="MCD2422102.1"/>
    <property type="molecule type" value="Genomic_DNA"/>
</dbReference>
<dbReference type="RefSeq" id="WP_231003005.1">
    <property type="nucleotide sequence ID" value="NZ_JAJNEC010000004.1"/>
</dbReference>
<dbReference type="Pfam" id="PF14534">
    <property type="entry name" value="DUF4440"/>
    <property type="match status" value="1"/>
</dbReference>
<organism evidence="2 3">
    <name type="scientific">Niabella pedocola</name>
    <dbReference type="NCBI Taxonomy" id="1752077"/>
    <lineage>
        <taxon>Bacteria</taxon>
        <taxon>Pseudomonadati</taxon>
        <taxon>Bacteroidota</taxon>
        <taxon>Chitinophagia</taxon>
        <taxon>Chitinophagales</taxon>
        <taxon>Chitinophagaceae</taxon>
        <taxon>Niabella</taxon>
    </lineage>
</organism>
<accession>A0ABS8PP56</accession>
<dbReference type="Proteomes" id="UP001199816">
    <property type="component" value="Unassembled WGS sequence"/>
</dbReference>
<evidence type="ECO:0000313" key="3">
    <source>
        <dbReference type="Proteomes" id="UP001199816"/>
    </source>
</evidence>
<name>A0ABS8PP56_9BACT</name>
<comment type="caution">
    <text evidence="2">The sequence shown here is derived from an EMBL/GenBank/DDBJ whole genome shotgun (WGS) entry which is preliminary data.</text>
</comment>
<proteinExistence type="predicted"/>
<dbReference type="Gene3D" id="3.10.450.50">
    <property type="match status" value="1"/>
</dbReference>
<keyword evidence="3" id="KW-1185">Reference proteome</keyword>
<sequence>MEKQLLELEKKYWKAMEDHDFKTVENLTRFPCIVAGRTGVRTMHAAEFQQMFESGAGRQLKVLDISGAQSQVINEDTAIIAYRIGFEYITGENRSSFRCVCASTWVKENDNWVCALHTETDLNEQPAGA</sequence>
<protein>
    <submittedName>
        <fullName evidence="2">Nuclear transport factor 2 family protein</fullName>
    </submittedName>
</protein>
<dbReference type="InterPro" id="IPR027843">
    <property type="entry name" value="DUF4440"/>
</dbReference>
<gene>
    <name evidence="2" type="ORF">LQ567_04965</name>
</gene>
<dbReference type="SUPFAM" id="SSF54427">
    <property type="entry name" value="NTF2-like"/>
    <property type="match status" value="1"/>
</dbReference>
<evidence type="ECO:0000313" key="2">
    <source>
        <dbReference type="EMBL" id="MCD2422102.1"/>
    </source>
</evidence>
<reference evidence="2 3" key="1">
    <citation type="submission" date="2021-11" db="EMBL/GenBank/DDBJ databases">
        <title>Genomic of Niabella pedocola.</title>
        <authorList>
            <person name="Wu T."/>
        </authorList>
    </citation>
    <scope>NUCLEOTIDE SEQUENCE [LARGE SCALE GENOMIC DNA]</scope>
    <source>
        <strain evidence="2 3">JCM 31011</strain>
    </source>
</reference>
<dbReference type="InterPro" id="IPR032710">
    <property type="entry name" value="NTF2-like_dom_sf"/>
</dbReference>